<feature type="compositionally biased region" description="Polar residues" evidence="1">
    <location>
        <begin position="116"/>
        <end position="125"/>
    </location>
</feature>
<proteinExistence type="predicted"/>
<name>A0A2S8BIZ0_9MYCO</name>
<dbReference type="Proteomes" id="UP000238296">
    <property type="component" value="Unassembled WGS sequence"/>
</dbReference>
<comment type="caution">
    <text evidence="2">The sequence shown here is derived from an EMBL/GenBank/DDBJ whole genome shotgun (WGS) entry which is preliminary data.</text>
</comment>
<sequence length="153" mass="16316">MKSEIPAILSTSTSMPMRARSAPASSTTLRARLSRLELRSSTVIVAVIPRRLPASMSLIWCCRSSRSEVKKRCTAVCTASSADPIRTNPTASTLTGTPLLDSAFCSLMLTLNGSSDMTSTRSMPGTRNRAPPRTTLGWPRPVNTATSLGGTLM</sequence>
<feature type="region of interest" description="Disordered" evidence="1">
    <location>
        <begin position="116"/>
        <end position="153"/>
    </location>
</feature>
<evidence type="ECO:0000313" key="3">
    <source>
        <dbReference type="Proteomes" id="UP000238296"/>
    </source>
</evidence>
<protein>
    <submittedName>
        <fullName evidence="2">Uncharacterized protein</fullName>
    </submittedName>
</protein>
<dbReference type="EMBL" id="PPEA01000463">
    <property type="protein sequence ID" value="PQM46589.1"/>
    <property type="molecule type" value="Genomic_DNA"/>
</dbReference>
<feature type="region of interest" description="Disordered" evidence="1">
    <location>
        <begin position="1"/>
        <end position="26"/>
    </location>
</feature>
<organism evidence="2 3">
    <name type="scientific">Mycobacterium talmoniae</name>
    <dbReference type="NCBI Taxonomy" id="1858794"/>
    <lineage>
        <taxon>Bacteria</taxon>
        <taxon>Bacillati</taxon>
        <taxon>Actinomycetota</taxon>
        <taxon>Actinomycetes</taxon>
        <taxon>Mycobacteriales</taxon>
        <taxon>Mycobacteriaceae</taxon>
        <taxon>Mycobacterium</taxon>
    </lineage>
</organism>
<gene>
    <name evidence="2" type="ORF">C1Y40_03246</name>
</gene>
<reference evidence="2 3" key="1">
    <citation type="journal article" date="2017" name="Int. J. Syst. Evol. Microbiol.">
        <title>Mycobacterium talmoniae sp. nov., a slowly growing mycobacterium isolated from human respiratory samples.</title>
        <authorList>
            <person name="Davidson R.M."/>
            <person name="DeGroote M.A."/>
            <person name="Marola J.L."/>
            <person name="Buss S."/>
            <person name="Jones V."/>
            <person name="McNeil M.R."/>
            <person name="Freifeld A.G."/>
            <person name="Elaine Epperson L."/>
            <person name="Hasan N.A."/>
            <person name="Jackson M."/>
            <person name="Iwen P.C."/>
            <person name="Salfinger M."/>
            <person name="Strong M."/>
        </authorList>
    </citation>
    <scope>NUCLEOTIDE SEQUENCE [LARGE SCALE GENOMIC DNA]</scope>
    <source>
        <strain evidence="2 3">ATCC BAA-2683</strain>
    </source>
</reference>
<evidence type="ECO:0000313" key="2">
    <source>
        <dbReference type="EMBL" id="PQM46589.1"/>
    </source>
</evidence>
<dbReference type="AlphaFoldDB" id="A0A2S8BIZ0"/>
<feature type="compositionally biased region" description="Polar residues" evidence="1">
    <location>
        <begin position="143"/>
        <end position="153"/>
    </location>
</feature>
<evidence type="ECO:0000256" key="1">
    <source>
        <dbReference type="SAM" id="MobiDB-lite"/>
    </source>
</evidence>
<accession>A0A2S8BIZ0</accession>